<evidence type="ECO:0000313" key="2">
    <source>
        <dbReference type="Proteomes" id="UP001143910"/>
    </source>
</evidence>
<evidence type="ECO:0000313" key="1">
    <source>
        <dbReference type="EMBL" id="KAJ2979675.1"/>
    </source>
</evidence>
<dbReference type="EMBL" id="JANJQO010000261">
    <property type="protein sequence ID" value="KAJ2979675.1"/>
    <property type="molecule type" value="Genomic_DNA"/>
</dbReference>
<sequence>MDMNGYSSGILPYPDPTQFDYGAFLGGDGSMHFQELTPPHNNNSLSQSPGDATPPSSESRSPLGNEVIRRSGNKQRLERRGHTKSRRGCYNCKRRRIKCQETHPACGHCVKTGLKCEYPAAPQIIHQPHHQIPLFSLQDMRFFQHFLTQCYPHHPLKQEDVWTHEIPCIAHNHEFLMHAILGFAASELIHTDASLVTAAMNHRIKAIKAIKKRLAESARTDTNYEEANALVATCFALTFQSVSLEDGLAEYMTFIRGIVIVGMQMSFRSIAPVFTTLFDNDPNEILASQMEDLPLIQKGWVDAAVDALDGLKPLCVLPIENEYREQLMGIAEKLYVNSFDAYKTNSKQYGWWMLLPHGTFQELINMQNQTMVLLHSHWIALSQIMAFITEQELTVRQKYPSQQENRMDPGFLRWLKYLNARIDYRHQMYNQWPLWVEEQLDRDLTFFGRRGY</sequence>
<organism evidence="1 2">
    <name type="scientific">Zarea fungicola</name>
    <dbReference type="NCBI Taxonomy" id="93591"/>
    <lineage>
        <taxon>Eukaryota</taxon>
        <taxon>Fungi</taxon>
        <taxon>Dikarya</taxon>
        <taxon>Ascomycota</taxon>
        <taxon>Pezizomycotina</taxon>
        <taxon>Sordariomycetes</taxon>
        <taxon>Hypocreomycetidae</taxon>
        <taxon>Hypocreales</taxon>
        <taxon>Cordycipitaceae</taxon>
        <taxon>Zarea</taxon>
    </lineage>
</organism>
<reference evidence="1" key="1">
    <citation type="submission" date="2022-08" db="EMBL/GenBank/DDBJ databases">
        <title>Genome Sequence of Lecanicillium fungicola.</title>
        <authorList>
            <person name="Buettner E."/>
        </authorList>
    </citation>
    <scope>NUCLEOTIDE SEQUENCE</scope>
    <source>
        <strain evidence="1">Babe33</strain>
    </source>
</reference>
<protein>
    <submittedName>
        <fullName evidence="1">Uncharacterized protein</fullName>
    </submittedName>
</protein>
<name>A0ACC1NL51_9HYPO</name>
<gene>
    <name evidence="1" type="ORF">NQ176_g3104</name>
</gene>
<comment type="caution">
    <text evidence="1">The sequence shown here is derived from an EMBL/GenBank/DDBJ whole genome shotgun (WGS) entry which is preliminary data.</text>
</comment>
<keyword evidence="2" id="KW-1185">Reference proteome</keyword>
<dbReference type="Proteomes" id="UP001143910">
    <property type="component" value="Unassembled WGS sequence"/>
</dbReference>
<proteinExistence type="predicted"/>
<accession>A0ACC1NL51</accession>